<evidence type="ECO:0000313" key="4">
    <source>
        <dbReference type="EMBL" id="CUV32649.1"/>
    </source>
</evidence>
<evidence type="ECO:0000313" key="8">
    <source>
        <dbReference type="EMBL" id="CUV62703.1"/>
    </source>
</evidence>
<reference evidence="6" key="1">
    <citation type="submission" date="2015-10" db="EMBL/GenBank/DDBJ databases">
        <authorList>
            <person name="Gilbert D.G."/>
        </authorList>
    </citation>
    <scope>NUCLEOTIDE SEQUENCE</scope>
    <source>
        <strain evidence="6">Phyl III-seqv23</strain>
    </source>
</reference>
<dbReference type="EMBL" id="LN899827">
    <property type="protein sequence ID" value="CUV46612.1"/>
    <property type="molecule type" value="Genomic_DNA"/>
</dbReference>
<keyword evidence="9" id="KW-0614">Plasmid</keyword>
<accession>A0A0S4WIF8</accession>
<dbReference type="EMBL" id="LN899824">
    <property type="protein sequence ID" value="CUV27467.1"/>
    <property type="molecule type" value="Genomic_DNA"/>
</dbReference>
<dbReference type="EMBL" id="LN899822">
    <property type="protein sequence ID" value="CUV62703.1"/>
    <property type="molecule type" value="Genomic_DNA"/>
</dbReference>
<dbReference type="EMBL" id="LN899821">
    <property type="protein sequence ID" value="CUV17226.1"/>
    <property type="molecule type" value="Genomic_DNA"/>
</dbReference>
<dbReference type="EMBL" id="LN899823">
    <property type="protein sequence ID" value="CUV24999.1"/>
    <property type="molecule type" value="Genomic_DNA"/>
</dbReference>
<dbReference type="AlphaFoldDB" id="A0A0S4WIF8"/>
<gene>
    <name evidence="9" type="ORF">LH706_20200</name>
    <name evidence="1" type="ORF">PSS4_v1_280039</name>
    <name evidence="8" type="ORF">RD1301_v1_2570010</name>
    <name evidence="2" type="ORF">RUN1744_v1_800058</name>
    <name evidence="3" type="ORF">RUN1985_v1_70181</name>
    <name evidence="7" type="ORF">RUN215_v1_960036</name>
    <name evidence="4" type="ORF">TD1301_v1_120059</name>
    <name evidence="5" type="ORF">TF3108_v1_860010</name>
    <name evidence="6" type="ORF">TO10_v1_640016</name>
</gene>
<dbReference type="EMBL" id="LN899820">
    <property type="protein sequence ID" value="CUV56735.1"/>
    <property type="molecule type" value="Genomic_DNA"/>
</dbReference>
<evidence type="ECO:0000313" key="6">
    <source>
        <dbReference type="EMBL" id="CUV46612.1"/>
    </source>
</evidence>
<reference evidence="9" key="2">
    <citation type="submission" date="2021-10" db="EMBL/GenBank/DDBJ databases">
        <title>Complete genome sequences of five Ralstonia solancearum strains isolated from sunflower.</title>
        <authorList>
            <person name="She X."/>
            <person name="He Z."/>
        </authorList>
    </citation>
    <scope>NUCLEOTIDE SEQUENCE</scope>
    <source>
        <strain evidence="9">RS638</strain>
        <plasmid evidence="9">p1</plasmid>
    </source>
</reference>
<organism evidence="6">
    <name type="scientific">Ralstonia solanacearum</name>
    <name type="common">Pseudomonas solanacearum</name>
    <dbReference type="NCBI Taxonomy" id="305"/>
    <lineage>
        <taxon>Bacteria</taxon>
        <taxon>Pseudomonadati</taxon>
        <taxon>Pseudomonadota</taxon>
        <taxon>Betaproteobacteria</taxon>
        <taxon>Burkholderiales</taxon>
        <taxon>Burkholderiaceae</taxon>
        <taxon>Ralstonia</taxon>
        <taxon>Ralstonia solanacearum species complex</taxon>
    </lineage>
</organism>
<proteinExistence type="predicted"/>
<geneLocation type="plasmid" evidence="9">
    <name>p1</name>
</geneLocation>
<evidence type="ECO:0000313" key="9">
    <source>
        <dbReference type="EMBL" id="UZF17861.1"/>
    </source>
</evidence>
<sequence>MADKMIGVGKLVDSVQGIPAAEMRTFWAVLQRIADNLSKTAGNETVLD</sequence>
<evidence type="ECO:0000313" key="2">
    <source>
        <dbReference type="EMBL" id="CUV24999.1"/>
    </source>
</evidence>
<evidence type="ECO:0000313" key="3">
    <source>
        <dbReference type="EMBL" id="CUV27467.1"/>
    </source>
</evidence>
<evidence type="ECO:0000313" key="1">
    <source>
        <dbReference type="EMBL" id="CUV17226.1"/>
    </source>
</evidence>
<protein>
    <recommendedName>
        <fullName evidence="10">MarR family transcriptional regulator</fullName>
    </recommendedName>
</protein>
<dbReference type="EMBL" id="LN899825">
    <property type="protein sequence ID" value="CUV32649.1"/>
    <property type="molecule type" value="Genomic_DNA"/>
</dbReference>
<dbReference type="EMBL" id="CP085044">
    <property type="protein sequence ID" value="UZF17861.1"/>
    <property type="molecule type" value="Genomic_DNA"/>
</dbReference>
<evidence type="ECO:0000313" key="7">
    <source>
        <dbReference type="EMBL" id="CUV56735.1"/>
    </source>
</evidence>
<name>A0A0S4WIF8_RALSL</name>
<dbReference type="EMBL" id="LN899826">
    <property type="protein sequence ID" value="CUV41831.1"/>
    <property type="molecule type" value="Genomic_DNA"/>
</dbReference>
<evidence type="ECO:0008006" key="10">
    <source>
        <dbReference type="Google" id="ProtNLM"/>
    </source>
</evidence>
<evidence type="ECO:0000313" key="5">
    <source>
        <dbReference type="EMBL" id="CUV41831.1"/>
    </source>
</evidence>